<dbReference type="InterPro" id="IPR035093">
    <property type="entry name" value="RelE/ParE_toxin_dom_sf"/>
</dbReference>
<comment type="caution">
    <text evidence="1">The sequence shown here is derived from an EMBL/GenBank/DDBJ whole genome shotgun (WGS) entry which is preliminary data.</text>
</comment>
<gene>
    <name evidence="1" type="ORF">COU88_00625</name>
</gene>
<evidence type="ECO:0000313" key="2">
    <source>
        <dbReference type="Proteomes" id="UP000229554"/>
    </source>
</evidence>
<accession>A0A2M8KTI9</accession>
<dbReference type="Gene3D" id="3.30.2310.20">
    <property type="entry name" value="RelE-like"/>
    <property type="match status" value="1"/>
</dbReference>
<dbReference type="AlphaFoldDB" id="A0A2M8KTI9"/>
<sequence length="93" mass="10937">MIILERSTLFDRSMRKFVKGNKKRALLVKKTLRLLLTNPRHPSLRLEKLQNSKIWTIRIDRGNRIFLVRINASALLLVDIGSHDKYKSINKKV</sequence>
<name>A0A2M8KTI9_9BACT</name>
<dbReference type="Proteomes" id="UP000229554">
    <property type="component" value="Unassembled WGS sequence"/>
</dbReference>
<protein>
    <submittedName>
        <fullName evidence="1">Plasmid stabilization protein</fullName>
    </submittedName>
</protein>
<proteinExistence type="predicted"/>
<organism evidence="1 2">
    <name type="scientific">Candidatus Roizmanbacteria bacterium CG10_big_fil_rev_8_21_14_0_10_39_6</name>
    <dbReference type="NCBI Taxonomy" id="1974853"/>
    <lineage>
        <taxon>Bacteria</taxon>
        <taxon>Candidatus Roizmaniibacteriota</taxon>
    </lineage>
</organism>
<dbReference type="SUPFAM" id="SSF143011">
    <property type="entry name" value="RelE-like"/>
    <property type="match status" value="1"/>
</dbReference>
<evidence type="ECO:0000313" key="1">
    <source>
        <dbReference type="EMBL" id="PJE63242.1"/>
    </source>
</evidence>
<reference evidence="2" key="1">
    <citation type="submission" date="2017-09" db="EMBL/GenBank/DDBJ databases">
        <title>Depth-based differentiation of microbial function through sediment-hosted aquifers and enrichment of novel symbionts in the deep terrestrial subsurface.</title>
        <authorList>
            <person name="Probst A.J."/>
            <person name="Ladd B."/>
            <person name="Jarett J.K."/>
            <person name="Geller-Mcgrath D.E."/>
            <person name="Sieber C.M.K."/>
            <person name="Emerson J.B."/>
            <person name="Anantharaman K."/>
            <person name="Thomas B.C."/>
            <person name="Malmstrom R."/>
            <person name="Stieglmeier M."/>
            <person name="Klingl A."/>
            <person name="Woyke T."/>
            <person name="Ryan C.M."/>
            <person name="Banfield J.F."/>
        </authorList>
    </citation>
    <scope>NUCLEOTIDE SEQUENCE [LARGE SCALE GENOMIC DNA]</scope>
</reference>
<dbReference type="EMBL" id="PFED01000025">
    <property type="protein sequence ID" value="PJE63242.1"/>
    <property type="molecule type" value="Genomic_DNA"/>
</dbReference>